<comment type="caution">
    <text evidence="5">The sequence shown here is derived from an EMBL/GenBank/DDBJ whole genome shotgun (WGS) entry which is preliminary data.</text>
</comment>
<name>A0A1F6LLL6_9BACT</name>
<keyword evidence="4" id="KW-0694">RNA-binding</keyword>
<evidence type="ECO:0000256" key="4">
    <source>
        <dbReference type="HAMAP-Rule" id="MF_01369"/>
    </source>
</evidence>
<keyword evidence="3 4" id="KW-0687">Ribonucleoprotein</keyword>
<evidence type="ECO:0000256" key="1">
    <source>
        <dbReference type="ARBA" id="ARBA00006700"/>
    </source>
</evidence>
<evidence type="ECO:0000313" key="6">
    <source>
        <dbReference type="Proteomes" id="UP000177067"/>
    </source>
</evidence>
<evidence type="ECO:0000313" key="5">
    <source>
        <dbReference type="EMBL" id="OGH60204.1"/>
    </source>
</evidence>
<dbReference type="GO" id="GO:0005840">
    <property type="term" value="C:ribosome"/>
    <property type="evidence" value="ECO:0007669"/>
    <property type="project" value="UniProtKB-KW"/>
</dbReference>
<dbReference type="Pfam" id="PF00276">
    <property type="entry name" value="Ribosomal_L23"/>
    <property type="match status" value="1"/>
</dbReference>
<keyword evidence="2 4" id="KW-0689">Ribosomal protein</keyword>
<sequence>MTSNKILIRPLVSEKSAVLEQMGTYAFVVDIKANKFQVKEAIREVYGVMPKKVRILNVEGKRTSFGQRLGKRSDWKKAFIKLPKGKTINIHEGV</sequence>
<dbReference type="GO" id="GO:0006412">
    <property type="term" value="P:translation"/>
    <property type="evidence" value="ECO:0007669"/>
    <property type="project" value="UniProtKB-UniRule"/>
</dbReference>
<dbReference type="NCBIfam" id="NF004363">
    <property type="entry name" value="PRK05738.2-4"/>
    <property type="match status" value="1"/>
</dbReference>
<comment type="similarity">
    <text evidence="1 4">Belongs to the universal ribosomal protein uL23 family.</text>
</comment>
<dbReference type="AlphaFoldDB" id="A0A1F6LLL6"/>
<evidence type="ECO:0000256" key="3">
    <source>
        <dbReference type="ARBA" id="ARBA00023274"/>
    </source>
</evidence>
<dbReference type="Gene3D" id="3.30.70.330">
    <property type="match status" value="1"/>
</dbReference>
<accession>A0A1F6LLL6</accession>
<reference evidence="5 6" key="1">
    <citation type="journal article" date="2016" name="Nat. Commun.">
        <title>Thousands of microbial genomes shed light on interconnected biogeochemical processes in an aquifer system.</title>
        <authorList>
            <person name="Anantharaman K."/>
            <person name="Brown C.T."/>
            <person name="Hug L.A."/>
            <person name="Sharon I."/>
            <person name="Castelle C.J."/>
            <person name="Probst A.J."/>
            <person name="Thomas B.C."/>
            <person name="Singh A."/>
            <person name="Wilkins M.J."/>
            <person name="Karaoz U."/>
            <person name="Brodie E.L."/>
            <person name="Williams K.H."/>
            <person name="Hubbard S.S."/>
            <person name="Banfield J.F."/>
        </authorList>
    </citation>
    <scope>NUCLEOTIDE SEQUENCE [LARGE SCALE GENOMIC DNA]</scope>
</reference>
<dbReference type="GO" id="GO:0019843">
    <property type="term" value="F:rRNA binding"/>
    <property type="evidence" value="ECO:0007669"/>
    <property type="project" value="UniProtKB-UniRule"/>
</dbReference>
<dbReference type="InterPro" id="IPR013025">
    <property type="entry name" value="Ribosomal_uL23-like"/>
</dbReference>
<dbReference type="GO" id="GO:0003735">
    <property type="term" value="F:structural constituent of ribosome"/>
    <property type="evidence" value="ECO:0007669"/>
    <property type="project" value="InterPro"/>
</dbReference>
<dbReference type="PANTHER" id="PTHR11620">
    <property type="entry name" value="60S RIBOSOMAL PROTEIN L23A"/>
    <property type="match status" value="1"/>
</dbReference>
<dbReference type="InterPro" id="IPR012677">
    <property type="entry name" value="Nucleotide-bd_a/b_plait_sf"/>
</dbReference>
<dbReference type="GO" id="GO:1990904">
    <property type="term" value="C:ribonucleoprotein complex"/>
    <property type="evidence" value="ECO:0007669"/>
    <property type="project" value="UniProtKB-KW"/>
</dbReference>
<dbReference type="InterPro" id="IPR012678">
    <property type="entry name" value="Ribosomal_uL23/eL15/eS24_sf"/>
</dbReference>
<dbReference type="SUPFAM" id="SSF54189">
    <property type="entry name" value="Ribosomal proteins S24e, L23 and L15e"/>
    <property type="match status" value="1"/>
</dbReference>
<comment type="function">
    <text evidence="4">One of the early assembly proteins it binds 23S rRNA. One of the proteins that surrounds the polypeptide exit tunnel on the outside of the ribosome. Forms the main docking site for trigger factor binding to the ribosome.</text>
</comment>
<comment type="subunit">
    <text evidence="4">Part of the 50S ribosomal subunit. Contacts protein L29, and trigger factor when it is bound to the ribosome.</text>
</comment>
<keyword evidence="4" id="KW-0699">rRNA-binding</keyword>
<dbReference type="HAMAP" id="MF_01369_B">
    <property type="entry name" value="Ribosomal_uL23_B"/>
    <property type="match status" value="1"/>
</dbReference>
<organism evidence="5 6">
    <name type="scientific">Candidatus Magasanikbacteria bacterium RIFCSPHIGHO2_01_FULL_33_34</name>
    <dbReference type="NCBI Taxonomy" id="1798671"/>
    <lineage>
        <taxon>Bacteria</taxon>
        <taxon>Candidatus Magasanikiibacteriota</taxon>
    </lineage>
</organism>
<gene>
    <name evidence="4" type="primary">rplW</name>
    <name evidence="5" type="ORF">A2725_04820</name>
</gene>
<dbReference type="EMBL" id="MFPS01000002">
    <property type="protein sequence ID" value="OGH60204.1"/>
    <property type="molecule type" value="Genomic_DNA"/>
</dbReference>
<evidence type="ECO:0000256" key="2">
    <source>
        <dbReference type="ARBA" id="ARBA00022980"/>
    </source>
</evidence>
<proteinExistence type="inferred from homology"/>
<dbReference type="Proteomes" id="UP000177067">
    <property type="component" value="Unassembled WGS sequence"/>
</dbReference>
<protein>
    <recommendedName>
        <fullName evidence="4">Large ribosomal subunit protein uL23</fullName>
    </recommendedName>
</protein>